<dbReference type="Gene3D" id="3.90.550.10">
    <property type="entry name" value="Spore Coat Polysaccharide Biosynthesis Protein SpsA, Chain A"/>
    <property type="match status" value="1"/>
</dbReference>
<proteinExistence type="predicted"/>
<evidence type="ECO:0000313" key="2">
    <source>
        <dbReference type="Proteomes" id="UP001418444"/>
    </source>
</evidence>
<organism evidence="1 2">
    <name type="scientific">Gordonia caeni</name>
    <dbReference type="NCBI Taxonomy" id="1007097"/>
    <lineage>
        <taxon>Bacteria</taxon>
        <taxon>Bacillati</taxon>
        <taxon>Actinomycetota</taxon>
        <taxon>Actinomycetes</taxon>
        <taxon>Mycobacteriales</taxon>
        <taxon>Gordoniaceae</taxon>
        <taxon>Gordonia</taxon>
    </lineage>
</organism>
<dbReference type="InterPro" id="IPR029044">
    <property type="entry name" value="Nucleotide-diphossugar_trans"/>
</dbReference>
<reference evidence="2" key="1">
    <citation type="journal article" date="2019" name="Int. J. Syst. Evol. Microbiol.">
        <title>The Global Catalogue of Microorganisms (GCM) 10K type strain sequencing project: providing services to taxonomists for standard genome sequencing and annotation.</title>
        <authorList>
            <consortium name="The Broad Institute Genomics Platform"/>
            <consortium name="The Broad Institute Genome Sequencing Center for Infectious Disease"/>
            <person name="Wu L."/>
            <person name="Ma J."/>
        </authorList>
    </citation>
    <scope>NUCLEOTIDE SEQUENCE [LARGE SCALE GENOMIC DNA]</scope>
    <source>
        <strain evidence="2">JCM 16923</strain>
    </source>
</reference>
<name>A0ABP7P8M3_9ACTN</name>
<dbReference type="Proteomes" id="UP001418444">
    <property type="component" value="Unassembled WGS sequence"/>
</dbReference>
<sequence length="187" mass="19580">MAPRSDSNSGDRSRPVAGIVLVARGDERIEPGDDEVPQIERLRVLLASFGAGGCDELYVALGSRVVAAPEDTSTTFYLPEWYDSLDATVNAALGFAAGRDDLAGVMLQTVDSQDVSDVGIARLLHTARRATDVMVRATAHGHWAQPVYVGSVLLSDAAGLIAQSGGAIRFLGDHAGDVVTVDCSDLA</sequence>
<keyword evidence="2" id="KW-1185">Reference proteome</keyword>
<dbReference type="RefSeq" id="WP_344783636.1">
    <property type="nucleotide sequence ID" value="NZ_BAAAZW010000006.1"/>
</dbReference>
<comment type="caution">
    <text evidence="1">The sequence shown here is derived from an EMBL/GenBank/DDBJ whole genome shotgun (WGS) entry which is preliminary data.</text>
</comment>
<dbReference type="EMBL" id="BAAAZW010000006">
    <property type="protein sequence ID" value="GAA3961534.1"/>
    <property type="molecule type" value="Genomic_DNA"/>
</dbReference>
<evidence type="ECO:0000313" key="1">
    <source>
        <dbReference type="EMBL" id="GAA3961534.1"/>
    </source>
</evidence>
<protein>
    <submittedName>
        <fullName evidence="1">Uncharacterized protein</fullName>
    </submittedName>
</protein>
<gene>
    <name evidence="1" type="ORF">GCM10022231_22050</name>
</gene>
<accession>A0ABP7P8M3</accession>